<dbReference type="InterPro" id="IPR033134">
    <property type="entry name" value="Asp/Glu_racemase_AS_2"/>
</dbReference>
<evidence type="ECO:0000256" key="3">
    <source>
        <dbReference type="ARBA" id="ARBA00022960"/>
    </source>
</evidence>
<dbReference type="InterPro" id="IPR015942">
    <property type="entry name" value="Asp/Glu/hydantoin_racemase"/>
</dbReference>
<reference evidence="7" key="1">
    <citation type="journal article" date="2015" name="Nature">
        <title>Complex archaea that bridge the gap between prokaryotes and eukaryotes.</title>
        <authorList>
            <person name="Spang A."/>
            <person name="Saw J.H."/>
            <person name="Jorgensen S.L."/>
            <person name="Zaremba-Niedzwiedzka K."/>
            <person name="Martijn J."/>
            <person name="Lind A.E."/>
            <person name="van Eijk R."/>
            <person name="Schleper C."/>
            <person name="Guy L."/>
            <person name="Ettema T.J."/>
        </authorList>
    </citation>
    <scope>NUCLEOTIDE SEQUENCE</scope>
</reference>
<dbReference type="InterPro" id="IPR018187">
    <property type="entry name" value="Asp/Glu_racemase_AS_1"/>
</dbReference>
<dbReference type="Gene3D" id="3.40.50.1860">
    <property type="match status" value="2"/>
</dbReference>
<dbReference type="HAMAP" id="MF_00258">
    <property type="entry name" value="Glu_racemase"/>
    <property type="match status" value="1"/>
</dbReference>
<sequence>MSDPRPIGIFDSGIGGLAIAKQVRALMPNEDILYVADSFHAPYGEKSEEYIIKRSFAVTDFLLSKNVKAIIVACNTATLASIKRLRAHYDVPFIGVEPGVKPAALNTKTNVIGVLATSKTVTSEGFSSLAHHVADDIRVEVQACPDLVMLVEQLKLSKQECTAAIEKYVRPLLEKGADTLILGCTHFSHLKLLIEKHVGPDIMVISTESAVAKEVKRRLEVNNMINPAIKPGKTHLFSNAAMSKFNLQVKQLWGNTDDILPF</sequence>
<dbReference type="PROSITE" id="PS00924">
    <property type="entry name" value="ASP_GLU_RACEMASE_2"/>
    <property type="match status" value="1"/>
</dbReference>
<evidence type="ECO:0000256" key="5">
    <source>
        <dbReference type="ARBA" id="ARBA00023235"/>
    </source>
</evidence>
<keyword evidence="3" id="KW-0133">Cell shape</keyword>
<dbReference type="NCBIfam" id="TIGR00067">
    <property type="entry name" value="glut_race"/>
    <property type="match status" value="1"/>
</dbReference>
<dbReference type="InterPro" id="IPR004391">
    <property type="entry name" value="Glu_race"/>
</dbReference>
<dbReference type="InterPro" id="IPR001920">
    <property type="entry name" value="Asp/Glu_race"/>
</dbReference>
<gene>
    <name evidence="7" type="ORF">LCGC14_1333620</name>
</gene>
<dbReference type="PANTHER" id="PTHR21198:SF2">
    <property type="entry name" value="GLUTAMATE RACEMASE"/>
    <property type="match status" value="1"/>
</dbReference>
<dbReference type="FunFam" id="3.40.50.1860:FF:000001">
    <property type="entry name" value="Glutamate racemase"/>
    <property type="match status" value="1"/>
</dbReference>
<keyword evidence="4" id="KW-0573">Peptidoglycan synthesis</keyword>
<dbReference type="GO" id="GO:0071555">
    <property type="term" value="P:cell wall organization"/>
    <property type="evidence" value="ECO:0007669"/>
    <property type="project" value="UniProtKB-KW"/>
</dbReference>
<organism evidence="7">
    <name type="scientific">marine sediment metagenome</name>
    <dbReference type="NCBI Taxonomy" id="412755"/>
    <lineage>
        <taxon>unclassified sequences</taxon>
        <taxon>metagenomes</taxon>
        <taxon>ecological metagenomes</taxon>
    </lineage>
</organism>
<keyword evidence="5" id="KW-0413">Isomerase</keyword>
<evidence type="ECO:0000256" key="4">
    <source>
        <dbReference type="ARBA" id="ARBA00022984"/>
    </source>
</evidence>
<proteinExistence type="inferred from homology"/>
<accession>A0A0F9KFP7</accession>
<comment type="caution">
    <text evidence="7">The sequence shown here is derived from an EMBL/GenBank/DDBJ whole genome shotgun (WGS) entry which is preliminary data.</text>
</comment>
<dbReference type="GO" id="GO:0009252">
    <property type="term" value="P:peptidoglycan biosynthetic process"/>
    <property type="evidence" value="ECO:0007669"/>
    <property type="project" value="UniProtKB-KW"/>
</dbReference>
<dbReference type="EC" id="5.1.1.3" evidence="2"/>
<comment type="catalytic activity">
    <reaction evidence="1">
        <text>L-glutamate = D-glutamate</text>
        <dbReference type="Rhea" id="RHEA:12813"/>
        <dbReference type="ChEBI" id="CHEBI:29985"/>
        <dbReference type="ChEBI" id="CHEBI:29986"/>
        <dbReference type="EC" id="5.1.1.3"/>
    </reaction>
</comment>
<dbReference type="SUPFAM" id="SSF53681">
    <property type="entry name" value="Aspartate/glutamate racemase"/>
    <property type="match status" value="2"/>
</dbReference>
<dbReference type="PANTHER" id="PTHR21198">
    <property type="entry name" value="GLUTAMATE RACEMASE"/>
    <property type="match status" value="1"/>
</dbReference>
<evidence type="ECO:0000313" key="7">
    <source>
        <dbReference type="EMBL" id="KKM81059.1"/>
    </source>
</evidence>
<evidence type="ECO:0000256" key="2">
    <source>
        <dbReference type="ARBA" id="ARBA00013090"/>
    </source>
</evidence>
<evidence type="ECO:0000256" key="1">
    <source>
        <dbReference type="ARBA" id="ARBA00001602"/>
    </source>
</evidence>
<keyword evidence="6" id="KW-0961">Cell wall biogenesis/degradation</keyword>
<dbReference type="AlphaFoldDB" id="A0A0F9KFP7"/>
<dbReference type="PROSITE" id="PS00923">
    <property type="entry name" value="ASP_GLU_RACEMASE_1"/>
    <property type="match status" value="1"/>
</dbReference>
<dbReference type="GO" id="GO:0008360">
    <property type="term" value="P:regulation of cell shape"/>
    <property type="evidence" value="ECO:0007669"/>
    <property type="project" value="UniProtKB-KW"/>
</dbReference>
<dbReference type="EMBL" id="LAZR01008084">
    <property type="protein sequence ID" value="KKM81059.1"/>
    <property type="molecule type" value="Genomic_DNA"/>
</dbReference>
<dbReference type="GO" id="GO:0008881">
    <property type="term" value="F:glutamate racemase activity"/>
    <property type="evidence" value="ECO:0007669"/>
    <property type="project" value="UniProtKB-EC"/>
</dbReference>
<name>A0A0F9KFP7_9ZZZZ</name>
<evidence type="ECO:0000256" key="6">
    <source>
        <dbReference type="ARBA" id="ARBA00023316"/>
    </source>
</evidence>
<protein>
    <recommendedName>
        <fullName evidence="2">glutamate racemase</fullName>
        <ecNumber evidence="2">5.1.1.3</ecNumber>
    </recommendedName>
</protein>
<dbReference type="Pfam" id="PF01177">
    <property type="entry name" value="Asp_Glu_race"/>
    <property type="match status" value="1"/>
</dbReference>